<dbReference type="KEGG" id="vg:40086306"/>
<organism evidence="1 2">
    <name type="scientific">Arthrobacter phage Molivia</name>
    <dbReference type="NCBI Taxonomy" id="2015839"/>
    <lineage>
        <taxon>Viruses</taxon>
        <taxon>Duplodnaviria</taxon>
        <taxon>Heunggongvirae</taxon>
        <taxon>Uroviricota</taxon>
        <taxon>Caudoviricetes</taxon>
        <taxon>Amigovirus</taxon>
        <taxon>Amigovirus molivia</taxon>
    </lineage>
</organism>
<accession>A0A286S286</accession>
<sequence>MTEPNERSDPVEGYQDVTPEQLDQLHRNCGHHSCDGYRVEQVRRSTEQWKKSLLGISTALAEVGEATRAVTARVQENARILGTHQEPLAEWERELLAAEDRLENLRAGLQHQRMSTARVPF</sequence>
<dbReference type="GeneID" id="40086306"/>
<dbReference type="EMBL" id="MF185731">
    <property type="protein sequence ID" value="ASX99315.1"/>
    <property type="molecule type" value="Genomic_DNA"/>
</dbReference>
<gene>
    <name evidence="1" type="primary">94</name>
    <name evidence="1" type="ORF">SEA_MOLIVIA_94</name>
</gene>
<dbReference type="Proteomes" id="UP000225204">
    <property type="component" value="Segment"/>
</dbReference>
<protein>
    <submittedName>
        <fullName evidence="1">Uncharacterized protein</fullName>
    </submittedName>
</protein>
<evidence type="ECO:0000313" key="2">
    <source>
        <dbReference type="Proteomes" id="UP000225204"/>
    </source>
</evidence>
<dbReference type="RefSeq" id="YP_009610216.1">
    <property type="nucleotide sequence ID" value="NC_042001.1"/>
</dbReference>
<proteinExistence type="predicted"/>
<keyword evidence="2" id="KW-1185">Reference proteome</keyword>
<reference evidence="2" key="1">
    <citation type="submission" date="2017-06" db="EMBL/GenBank/DDBJ databases">
        <authorList>
            <person name="Kim H.J."/>
            <person name="Triplett B.A."/>
        </authorList>
    </citation>
    <scope>NUCLEOTIDE SEQUENCE [LARGE SCALE GENOMIC DNA]</scope>
</reference>
<evidence type="ECO:0000313" key="1">
    <source>
        <dbReference type="EMBL" id="ASX99315.1"/>
    </source>
</evidence>
<name>A0A286S286_9CAUD</name>